<protein>
    <submittedName>
        <fullName evidence="1">SAM-dependent methyltransferase</fullName>
    </submittedName>
</protein>
<comment type="caution">
    <text evidence="1">The sequence shown here is derived from an EMBL/GenBank/DDBJ whole genome shotgun (WGS) entry which is preliminary data.</text>
</comment>
<sequence length="390" mass="44637">MQETTNLLENLFSTQTLITAIFSNPRKKEAANKIIVKPILLNDTYLFQFEVFKNNQALHYNVQIEELPQFIDANCPEFKQAQIFSSKFDYQVLINKKGSEVIKKSSPTKKLNSSLDHNRTKNYILTADTSKEFLFELGIMTKDGQIKPSKYNKYKQINKYLETISSVIRDLDQDFYHIIDLGSGKSYLTFAVYHYITKICGKDVNIIGVDLKKDVIEFCNNLAKKLNYNNLSFVSEDINDINLENVDIVISLHACNTATDAVLFKAIKCQAKVILAVPCCHNECYTQIKNEILFPVLQYGILKEKIASFITDGLRAKLLESVGYNVVVSEFIDMEHTPKNILIKATLNKFLFDPKIYNEYTNLSNFLSLNLTLEKLLKQSKIIKDTSGLH</sequence>
<evidence type="ECO:0000313" key="2">
    <source>
        <dbReference type="Proteomes" id="UP000188605"/>
    </source>
</evidence>
<organism evidence="1 2">
    <name type="scientific">Candidatus Epulonipiscium fishelsonii</name>
    <dbReference type="NCBI Taxonomy" id="77094"/>
    <lineage>
        <taxon>Bacteria</taxon>
        <taxon>Bacillati</taxon>
        <taxon>Bacillota</taxon>
        <taxon>Clostridia</taxon>
        <taxon>Lachnospirales</taxon>
        <taxon>Lachnospiraceae</taxon>
        <taxon>Candidatus Epulonipiscium</taxon>
    </lineage>
</organism>
<keyword evidence="2" id="KW-1185">Reference proteome</keyword>
<dbReference type="Proteomes" id="UP000188605">
    <property type="component" value="Unassembled WGS sequence"/>
</dbReference>
<evidence type="ECO:0000313" key="1">
    <source>
        <dbReference type="EMBL" id="ONI37559.1"/>
    </source>
</evidence>
<reference evidence="1" key="1">
    <citation type="submission" date="2016-08" db="EMBL/GenBank/DDBJ databases">
        <authorList>
            <person name="Ngugi D.K."/>
            <person name="Miyake S."/>
            <person name="Stingl U."/>
        </authorList>
    </citation>
    <scope>NUCLEOTIDE SEQUENCE</scope>
    <source>
        <strain evidence="1">SCG-B11WGA-EpuloA1</strain>
    </source>
</reference>
<gene>
    <name evidence="1" type="ORF">AN396_12660</name>
</gene>
<accession>A0ACC8X7I0</accession>
<name>A0ACC8X7I0_9FIRM</name>
<keyword evidence="1" id="KW-0808">Transferase</keyword>
<dbReference type="EMBL" id="LJDB01000108">
    <property type="protein sequence ID" value="ONI37559.1"/>
    <property type="molecule type" value="Genomic_DNA"/>
</dbReference>
<keyword evidence="1" id="KW-0489">Methyltransferase</keyword>
<proteinExistence type="predicted"/>